<keyword evidence="2" id="KW-0732">Signal</keyword>
<feature type="chain" id="PRO_5030787468" description="Alkaline proteinase inhibitor/ Outer membrane lipoprotein Omp19 domain-containing protein" evidence="2">
    <location>
        <begin position="24"/>
        <end position="187"/>
    </location>
</feature>
<gene>
    <name evidence="3" type="ORF">GGQ97_002542</name>
</gene>
<accession>A0A7X5Y7T3</accession>
<evidence type="ECO:0000256" key="1">
    <source>
        <dbReference type="SAM" id="MobiDB-lite"/>
    </source>
</evidence>
<dbReference type="Proteomes" id="UP000558192">
    <property type="component" value="Unassembled WGS sequence"/>
</dbReference>
<comment type="caution">
    <text evidence="3">The sequence shown here is derived from an EMBL/GenBank/DDBJ whole genome shotgun (WGS) entry which is preliminary data.</text>
</comment>
<proteinExistence type="predicted"/>
<dbReference type="AlphaFoldDB" id="A0A7X5Y7T3"/>
<protein>
    <recommendedName>
        <fullName evidence="5">Alkaline proteinase inhibitor/ Outer membrane lipoprotein Omp19 domain-containing protein</fullName>
    </recommendedName>
</protein>
<reference evidence="3 4" key="1">
    <citation type="submission" date="2020-03" db="EMBL/GenBank/DDBJ databases">
        <title>Genomic Encyclopedia of Type Strains, Phase IV (KMG-IV): sequencing the most valuable type-strain genomes for metagenomic binning, comparative biology and taxonomic classification.</title>
        <authorList>
            <person name="Goeker M."/>
        </authorList>
    </citation>
    <scope>NUCLEOTIDE SEQUENCE [LARGE SCALE GENOMIC DNA]</scope>
    <source>
        <strain evidence="3 4">DSM 16846</strain>
    </source>
</reference>
<evidence type="ECO:0008006" key="5">
    <source>
        <dbReference type="Google" id="ProtNLM"/>
    </source>
</evidence>
<feature type="region of interest" description="Disordered" evidence="1">
    <location>
        <begin position="32"/>
        <end position="58"/>
    </location>
</feature>
<keyword evidence="4" id="KW-1185">Reference proteome</keyword>
<name>A0A7X5Y7T3_9SPHN</name>
<organism evidence="3 4">
    <name type="scientific">Sphingomonas kaistensis</name>
    <dbReference type="NCBI Taxonomy" id="298708"/>
    <lineage>
        <taxon>Bacteria</taxon>
        <taxon>Pseudomonadati</taxon>
        <taxon>Pseudomonadota</taxon>
        <taxon>Alphaproteobacteria</taxon>
        <taxon>Sphingomonadales</taxon>
        <taxon>Sphingomonadaceae</taxon>
        <taxon>Sphingomonas</taxon>
    </lineage>
</organism>
<feature type="signal peptide" evidence="2">
    <location>
        <begin position="1"/>
        <end position="23"/>
    </location>
</feature>
<evidence type="ECO:0000313" key="4">
    <source>
        <dbReference type="Proteomes" id="UP000558192"/>
    </source>
</evidence>
<evidence type="ECO:0000256" key="2">
    <source>
        <dbReference type="SAM" id="SignalP"/>
    </source>
</evidence>
<dbReference type="RefSeq" id="WP_209022856.1">
    <property type="nucleotide sequence ID" value="NZ_JAATJC010000001.1"/>
</dbReference>
<dbReference type="EMBL" id="JAATJC010000001">
    <property type="protein sequence ID" value="NJC06749.1"/>
    <property type="molecule type" value="Genomic_DNA"/>
</dbReference>
<sequence>MKSSLIPLLAALPLLACTPAADKADTGEVIAQQGGVGDGPTGRVGNPVAKGAEKGPIPDDIDEGVAPAANSAANEAAPAAKPTSIPARFHGRWGLTANDCKPEFASAAKGLMVVNDSRLTFYESRGTLDRIDSWTPANRFTANYGFSGEGMTWERVVTFERNGAKLRRTEKGGDEGPVDLTYTACPA</sequence>
<evidence type="ECO:0000313" key="3">
    <source>
        <dbReference type="EMBL" id="NJC06749.1"/>
    </source>
</evidence>